<keyword evidence="3" id="KW-1185">Reference proteome</keyword>
<evidence type="ECO:0000256" key="1">
    <source>
        <dbReference type="SAM" id="MobiDB-lite"/>
    </source>
</evidence>
<gene>
    <name evidence="2" type="ORF">CHS0354_000045</name>
</gene>
<comment type="caution">
    <text evidence="2">The sequence shown here is derived from an EMBL/GenBank/DDBJ whole genome shotgun (WGS) entry which is preliminary data.</text>
</comment>
<reference evidence="2" key="3">
    <citation type="submission" date="2023-05" db="EMBL/GenBank/DDBJ databases">
        <authorList>
            <person name="Smith C.H."/>
        </authorList>
    </citation>
    <scope>NUCLEOTIDE SEQUENCE</scope>
    <source>
        <strain evidence="2">CHS0354</strain>
        <tissue evidence="2">Mantle</tissue>
    </source>
</reference>
<accession>A0AAE0TI61</accession>
<reference evidence="2" key="2">
    <citation type="journal article" date="2021" name="Genome Biol. Evol.">
        <title>Developing a high-quality reference genome for a parasitic bivalve with doubly uniparental inheritance (Bivalvia: Unionida).</title>
        <authorList>
            <person name="Smith C.H."/>
        </authorList>
    </citation>
    <scope>NUCLEOTIDE SEQUENCE</scope>
    <source>
        <strain evidence="2">CHS0354</strain>
        <tissue evidence="2">Mantle</tissue>
    </source>
</reference>
<feature type="non-terminal residue" evidence="2">
    <location>
        <position position="1"/>
    </location>
</feature>
<evidence type="ECO:0000313" key="2">
    <source>
        <dbReference type="EMBL" id="KAK3610820.1"/>
    </source>
</evidence>
<name>A0AAE0TI61_9BIVA</name>
<evidence type="ECO:0000313" key="3">
    <source>
        <dbReference type="Proteomes" id="UP001195483"/>
    </source>
</evidence>
<feature type="region of interest" description="Disordered" evidence="1">
    <location>
        <begin position="1"/>
        <end position="38"/>
    </location>
</feature>
<dbReference type="AlphaFoldDB" id="A0AAE0TI61"/>
<dbReference type="Proteomes" id="UP001195483">
    <property type="component" value="Unassembled WGS sequence"/>
</dbReference>
<dbReference type="EMBL" id="JAEAOA010000031">
    <property type="protein sequence ID" value="KAK3610820.1"/>
    <property type="molecule type" value="Genomic_DNA"/>
</dbReference>
<protein>
    <submittedName>
        <fullName evidence="2">Uncharacterized protein</fullName>
    </submittedName>
</protein>
<sequence>LVRRTGNLRPNPDLKLTSRVKTLDGSNFSKRNNSDDTDNNFNVLNCFARKHSRKLSNILCEISRQS</sequence>
<reference evidence="2" key="1">
    <citation type="journal article" date="2021" name="Genome Biol. Evol.">
        <title>A High-Quality Reference Genome for a Parasitic Bivalve with Doubly Uniparental Inheritance (Bivalvia: Unionida).</title>
        <authorList>
            <person name="Smith C.H."/>
        </authorList>
    </citation>
    <scope>NUCLEOTIDE SEQUENCE</scope>
    <source>
        <strain evidence="2">CHS0354</strain>
    </source>
</reference>
<proteinExistence type="predicted"/>
<organism evidence="2 3">
    <name type="scientific">Potamilus streckersoni</name>
    <dbReference type="NCBI Taxonomy" id="2493646"/>
    <lineage>
        <taxon>Eukaryota</taxon>
        <taxon>Metazoa</taxon>
        <taxon>Spiralia</taxon>
        <taxon>Lophotrochozoa</taxon>
        <taxon>Mollusca</taxon>
        <taxon>Bivalvia</taxon>
        <taxon>Autobranchia</taxon>
        <taxon>Heteroconchia</taxon>
        <taxon>Palaeoheterodonta</taxon>
        <taxon>Unionida</taxon>
        <taxon>Unionoidea</taxon>
        <taxon>Unionidae</taxon>
        <taxon>Ambleminae</taxon>
        <taxon>Lampsilini</taxon>
        <taxon>Potamilus</taxon>
    </lineage>
</organism>